<name>A0A6A6D0X1_ZASCE</name>
<gene>
    <name evidence="9" type="ORF">M409DRAFT_17310</name>
</gene>
<feature type="compositionally biased region" description="Acidic residues" evidence="7">
    <location>
        <begin position="366"/>
        <end position="378"/>
    </location>
</feature>
<dbReference type="GO" id="GO:0045893">
    <property type="term" value="P:positive regulation of DNA-templated transcription"/>
    <property type="evidence" value="ECO:0007669"/>
    <property type="project" value="TreeGrafter"/>
</dbReference>
<evidence type="ECO:0000256" key="6">
    <source>
        <dbReference type="PROSITE-ProRule" id="PRU00146"/>
    </source>
</evidence>
<feature type="compositionally biased region" description="Polar residues" evidence="7">
    <location>
        <begin position="22"/>
        <end position="49"/>
    </location>
</feature>
<feature type="region of interest" description="Disordered" evidence="7">
    <location>
        <begin position="642"/>
        <end position="666"/>
    </location>
</feature>
<dbReference type="Gene3D" id="3.30.40.10">
    <property type="entry name" value="Zinc/RING finger domain, C3HC4 (zinc finger)"/>
    <property type="match status" value="1"/>
</dbReference>
<dbReference type="EMBL" id="ML993581">
    <property type="protein sequence ID" value="KAF2172068.1"/>
    <property type="molecule type" value="Genomic_DNA"/>
</dbReference>
<keyword evidence="5" id="KW-0539">Nucleus</keyword>
<evidence type="ECO:0000313" key="9">
    <source>
        <dbReference type="EMBL" id="KAF2172068.1"/>
    </source>
</evidence>
<dbReference type="Pfam" id="PF00628">
    <property type="entry name" value="PHD"/>
    <property type="match status" value="1"/>
</dbReference>
<evidence type="ECO:0000256" key="4">
    <source>
        <dbReference type="ARBA" id="ARBA00022833"/>
    </source>
</evidence>
<dbReference type="InterPro" id="IPR019786">
    <property type="entry name" value="Zinc_finger_PHD-type_CS"/>
</dbReference>
<evidence type="ECO:0000256" key="3">
    <source>
        <dbReference type="ARBA" id="ARBA00022771"/>
    </source>
</evidence>
<dbReference type="PANTHER" id="PTHR46174:SF1">
    <property type="entry name" value="CXXC-TYPE ZINC FINGER PROTEIN 1"/>
    <property type="match status" value="1"/>
</dbReference>
<feature type="compositionally biased region" description="Polar residues" evidence="7">
    <location>
        <begin position="342"/>
        <end position="364"/>
    </location>
</feature>
<dbReference type="PANTHER" id="PTHR46174">
    <property type="entry name" value="CXXC-TYPE ZINC FINGER PROTEIN 1"/>
    <property type="match status" value="1"/>
</dbReference>
<dbReference type="AlphaFoldDB" id="A0A6A6D0X1"/>
<feature type="region of interest" description="Disordered" evidence="7">
    <location>
        <begin position="545"/>
        <end position="575"/>
    </location>
</feature>
<feature type="region of interest" description="Disordered" evidence="7">
    <location>
        <begin position="1"/>
        <end position="378"/>
    </location>
</feature>
<dbReference type="InterPro" id="IPR037869">
    <property type="entry name" value="Spp1/CFP1"/>
</dbReference>
<dbReference type="RefSeq" id="XP_033672957.1">
    <property type="nucleotide sequence ID" value="XM_033804006.1"/>
</dbReference>
<feature type="compositionally biased region" description="Basic residues" evidence="7">
    <location>
        <begin position="295"/>
        <end position="306"/>
    </location>
</feature>
<feature type="domain" description="PHD-type" evidence="8">
    <location>
        <begin position="385"/>
        <end position="436"/>
    </location>
</feature>
<evidence type="ECO:0000256" key="7">
    <source>
        <dbReference type="SAM" id="MobiDB-lite"/>
    </source>
</evidence>
<reference evidence="9" key="1">
    <citation type="journal article" date="2020" name="Stud. Mycol.">
        <title>101 Dothideomycetes genomes: a test case for predicting lifestyles and emergence of pathogens.</title>
        <authorList>
            <person name="Haridas S."/>
            <person name="Albert R."/>
            <person name="Binder M."/>
            <person name="Bloem J."/>
            <person name="Labutti K."/>
            <person name="Salamov A."/>
            <person name="Andreopoulos B."/>
            <person name="Baker S."/>
            <person name="Barry K."/>
            <person name="Bills G."/>
            <person name="Bluhm B."/>
            <person name="Cannon C."/>
            <person name="Castanera R."/>
            <person name="Culley D."/>
            <person name="Daum C."/>
            <person name="Ezra D."/>
            <person name="Gonzalez J."/>
            <person name="Henrissat B."/>
            <person name="Kuo A."/>
            <person name="Liang C."/>
            <person name="Lipzen A."/>
            <person name="Lutzoni F."/>
            <person name="Magnuson J."/>
            <person name="Mondo S."/>
            <person name="Nolan M."/>
            <person name="Ohm R."/>
            <person name="Pangilinan J."/>
            <person name="Park H.-J."/>
            <person name="Ramirez L."/>
            <person name="Alfaro M."/>
            <person name="Sun H."/>
            <person name="Tritt A."/>
            <person name="Yoshinaga Y."/>
            <person name="Zwiers L.-H."/>
            <person name="Turgeon B."/>
            <person name="Goodwin S."/>
            <person name="Spatafora J."/>
            <person name="Crous P."/>
            <person name="Grigoriev I."/>
        </authorList>
    </citation>
    <scope>NUCLEOTIDE SEQUENCE</scope>
    <source>
        <strain evidence="9">ATCC 36951</strain>
    </source>
</reference>
<sequence>MSLSLSSLLNPSPESAARGDEQSQNSALPPIQQVQSPEEQNQRPSSARSNEQHQSSHPTSSTQEAAQALASLSESPAPPPQQWNGYSAQDQNGLERTRSWERRPSAYGDPIQLPPPVAGVARKTSSPTLDQYHVASRSPEQRRASVISPEQSNFTLPPIQNYTQPSDQRHESHAAQPPASNPRDIETHAAPSSSSGAQDAEAQAYSHGEPAVQLKHQSSTAEEGISTPALIKQESAPTPQPSSPTDTRRPSEMDASVKAVSALKNEHGLRQSPLRESSVPVPTTETVPEAQSVVPKKRPAPAKTKKGTATTMKKAPPAKKRKVEPKRSATPSSRASKVPTLKGSSAKGTPANSSPAPSTRSYSAEPNEDPYDDEDEDMEDISDSDVYCICRKPDNGTFMIGCDGTCDDWYHGKCVGIQERDKNLIDKYICPSCEKSGKVGQTTWKRMCRRGGCRQPARVGKSKSGSKGSKYCSDECGLLYYREMVARSRGREDSLKHRSSRRKPSIADSEQGGADDDLGARGGALSAGEVKALLNVSKTADDFRKLGDGVLSPPATPDGKEQDKKGSEFTDSEHEALQRILGEKEEARHRHATLKDCLKFVTMVKQAASRVVAEKELKAKDYCGYDPRLEWTEDRFQEWRKSEAGQKAFQQETLQPAEKSNEEDEAPGICDRKKCARHHDWNKLAVDDLRFEMQDNGDRMRGLDREEKEIKERAAMRAKAGKMEGEGTVEVHGLGISTESQPVLAAHGVSEVAKTNGFAETTVEAGEPMVIDTA</sequence>
<dbReference type="SUPFAM" id="SSF57903">
    <property type="entry name" value="FYVE/PHD zinc finger"/>
    <property type="match status" value="1"/>
</dbReference>
<evidence type="ECO:0000256" key="5">
    <source>
        <dbReference type="ARBA" id="ARBA00023242"/>
    </source>
</evidence>
<keyword evidence="2" id="KW-0479">Metal-binding</keyword>
<feature type="compositionally biased region" description="Basic and acidic residues" evidence="7">
    <location>
        <begin position="93"/>
        <end position="104"/>
    </location>
</feature>
<dbReference type="GeneID" id="54557278"/>
<comment type="subcellular location">
    <subcellularLocation>
        <location evidence="1">Nucleus</location>
    </subcellularLocation>
</comment>
<evidence type="ECO:0000256" key="2">
    <source>
        <dbReference type="ARBA" id="ARBA00022723"/>
    </source>
</evidence>
<dbReference type="SMART" id="SM00249">
    <property type="entry name" value="PHD"/>
    <property type="match status" value="1"/>
</dbReference>
<feature type="compositionally biased region" description="Low complexity" evidence="7">
    <location>
        <begin position="52"/>
        <end position="75"/>
    </location>
</feature>
<evidence type="ECO:0000259" key="8">
    <source>
        <dbReference type="PROSITE" id="PS50016"/>
    </source>
</evidence>
<feature type="compositionally biased region" description="Polar residues" evidence="7">
    <location>
        <begin position="83"/>
        <end position="92"/>
    </location>
</feature>
<feature type="region of interest" description="Disordered" evidence="7">
    <location>
        <begin position="490"/>
        <end position="521"/>
    </location>
</feature>
<dbReference type="OrthoDB" id="436852at2759"/>
<dbReference type="InterPro" id="IPR019787">
    <property type="entry name" value="Znf_PHD-finger"/>
</dbReference>
<dbReference type="InterPro" id="IPR013083">
    <property type="entry name" value="Znf_RING/FYVE/PHD"/>
</dbReference>
<evidence type="ECO:0000256" key="1">
    <source>
        <dbReference type="ARBA" id="ARBA00004123"/>
    </source>
</evidence>
<dbReference type="PROSITE" id="PS01359">
    <property type="entry name" value="ZF_PHD_1"/>
    <property type="match status" value="1"/>
</dbReference>
<protein>
    <recommendedName>
        <fullName evidence="8">PHD-type domain-containing protein</fullName>
    </recommendedName>
</protein>
<dbReference type="GO" id="GO:0008270">
    <property type="term" value="F:zinc ion binding"/>
    <property type="evidence" value="ECO:0007669"/>
    <property type="project" value="UniProtKB-KW"/>
</dbReference>
<keyword evidence="3 6" id="KW-0863">Zinc-finger</keyword>
<keyword evidence="10" id="KW-1185">Reference proteome</keyword>
<keyword evidence="4" id="KW-0862">Zinc</keyword>
<accession>A0A6A6D0X1</accession>
<organism evidence="9 10">
    <name type="scientific">Zasmidium cellare ATCC 36951</name>
    <dbReference type="NCBI Taxonomy" id="1080233"/>
    <lineage>
        <taxon>Eukaryota</taxon>
        <taxon>Fungi</taxon>
        <taxon>Dikarya</taxon>
        <taxon>Ascomycota</taxon>
        <taxon>Pezizomycotina</taxon>
        <taxon>Dothideomycetes</taxon>
        <taxon>Dothideomycetidae</taxon>
        <taxon>Mycosphaerellales</taxon>
        <taxon>Mycosphaerellaceae</taxon>
        <taxon>Zasmidium</taxon>
    </lineage>
</organism>
<evidence type="ECO:0000313" key="10">
    <source>
        <dbReference type="Proteomes" id="UP000799537"/>
    </source>
</evidence>
<dbReference type="GO" id="GO:0048188">
    <property type="term" value="C:Set1C/COMPASS complex"/>
    <property type="evidence" value="ECO:0007669"/>
    <property type="project" value="InterPro"/>
</dbReference>
<feature type="compositionally biased region" description="Polar residues" evidence="7">
    <location>
        <begin position="148"/>
        <end position="166"/>
    </location>
</feature>
<proteinExistence type="predicted"/>
<dbReference type="PROSITE" id="PS50016">
    <property type="entry name" value="ZF_PHD_2"/>
    <property type="match status" value="1"/>
</dbReference>
<feature type="compositionally biased region" description="Basic and acidic residues" evidence="7">
    <location>
        <begin position="558"/>
        <end position="575"/>
    </location>
</feature>
<dbReference type="InterPro" id="IPR001965">
    <property type="entry name" value="Znf_PHD"/>
</dbReference>
<dbReference type="Proteomes" id="UP000799537">
    <property type="component" value="Unassembled WGS sequence"/>
</dbReference>
<dbReference type="InterPro" id="IPR011011">
    <property type="entry name" value="Znf_FYVE_PHD"/>
</dbReference>